<comment type="caution">
    <text evidence="2">The sequence shown here is derived from an EMBL/GenBank/DDBJ whole genome shotgun (WGS) entry which is preliminary data.</text>
</comment>
<reference evidence="2" key="1">
    <citation type="journal article" date="2014" name="Front. Microbiol.">
        <title>High frequency of phylogenetically diverse reductive dehalogenase-homologous genes in deep subseafloor sedimentary metagenomes.</title>
        <authorList>
            <person name="Kawai M."/>
            <person name="Futagami T."/>
            <person name="Toyoda A."/>
            <person name="Takaki Y."/>
            <person name="Nishi S."/>
            <person name="Hori S."/>
            <person name="Arai W."/>
            <person name="Tsubouchi T."/>
            <person name="Morono Y."/>
            <person name="Uchiyama I."/>
            <person name="Ito T."/>
            <person name="Fujiyama A."/>
            <person name="Inagaki F."/>
            <person name="Takami H."/>
        </authorList>
    </citation>
    <scope>NUCLEOTIDE SEQUENCE</scope>
    <source>
        <strain evidence="2">Expedition CK06-06</strain>
    </source>
</reference>
<dbReference type="PANTHER" id="PTHR43449">
    <property type="entry name" value="NUCLEOTIDYLTRANSFERASE"/>
    <property type="match status" value="1"/>
</dbReference>
<dbReference type="Pfam" id="PF01909">
    <property type="entry name" value="NTP_transf_2"/>
    <property type="match status" value="1"/>
</dbReference>
<feature type="domain" description="Polymerase nucleotidyl transferase" evidence="1">
    <location>
        <begin position="25"/>
        <end position="81"/>
    </location>
</feature>
<dbReference type="EMBL" id="BARS01053712">
    <property type="protein sequence ID" value="GAG53116.1"/>
    <property type="molecule type" value="Genomic_DNA"/>
</dbReference>
<dbReference type="AlphaFoldDB" id="X0ZYK4"/>
<dbReference type="Gene3D" id="3.30.460.10">
    <property type="entry name" value="Beta Polymerase, domain 2"/>
    <property type="match status" value="1"/>
</dbReference>
<sequence>MKSEQEDVAMAKQTCLKKSEMGKIYKFVQLLKQQGVNVSKVILFGSYARGSMNPDSDIDIVIVSTQFGQDTAEEMMLLRKIALKVDSHIEPVPLSTEDLNDNYSTFAQEIKRYGIDVAVT</sequence>
<dbReference type="InterPro" id="IPR043519">
    <property type="entry name" value="NT_sf"/>
</dbReference>
<dbReference type="GO" id="GO:0016779">
    <property type="term" value="F:nucleotidyltransferase activity"/>
    <property type="evidence" value="ECO:0007669"/>
    <property type="project" value="InterPro"/>
</dbReference>
<evidence type="ECO:0000313" key="2">
    <source>
        <dbReference type="EMBL" id="GAG53116.1"/>
    </source>
</evidence>
<dbReference type="CDD" id="cd05403">
    <property type="entry name" value="NT_KNTase_like"/>
    <property type="match status" value="1"/>
</dbReference>
<evidence type="ECO:0000259" key="1">
    <source>
        <dbReference type="Pfam" id="PF01909"/>
    </source>
</evidence>
<name>X0ZYK4_9ZZZZ</name>
<protein>
    <recommendedName>
        <fullName evidence="1">Polymerase nucleotidyl transferase domain-containing protein</fullName>
    </recommendedName>
</protein>
<gene>
    <name evidence="2" type="ORF">S01H1_79642</name>
</gene>
<dbReference type="SUPFAM" id="SSF81301">
    <property type="entry name" value="Nucleotidyltransferase"/>
    <property type="match status" value="1"/>
</dbReference>
<dbReference type="InterPro" id="IPR002934">
    <property type="entry name" value="Polymerase_NTP_transf_dom"/>
</dbReference>
<organism evidence="2">
    <name type="scientific">marine sediment metagenome</name>
    <dbReference type="NCBI Taxonomy" id="412755"/>
    <lineage>
        <taxon>unclassified sequences</taxon>
        <taxon>metagenomes</taxon>
        <taxon>ecological metagenomes</taxon>
    </lineage>
</organism>
<dbReference type="PANTHER" id="PTHR43449:SF1">
    <property type="entry name" value="POLYMERASE BETA NUCLEOTIDYLTRANSFERASE DOMAIN-CONTAINING PROTEIN"/>
    <property type="match status" value="1"/>
</dbReference>
<proteinExistence type="predicted"/>
<accession>X0ZYK4</accession>